<dbReference type="Proteomes" id="UP000253509">
    <property type="component" value="Unassembled WGS sequence"/>
</dbReference>
<evidence type="ECO:0000256" key="5">
    <source>
        <dbReference type="SAM" id="MobiDB-lite"/>
    </source>
</evidence>
<feature type="domain" description="HTH lysR-type" evidence="6">
    <location>
        <begin position="5"/>
        <end position="62"/>
    </location>
</feature>
<evidence type="ECO:0000256" key="1">
    <source>
        <dbReference type="ARBA" id="ARBA00009437"/>
    </source>
</evidence>
<evidence type="ECO:0000313" key="7">
    <source>
        <dbReference type="EMBL" id="RBP69226.1"/>
    </source>
</evidence>
<dbReference type="SUPFAM" id="SSF46785">
    <property type="entry name" value="Winged helix' DNA-binding domain"/>
    <property type="match status" value="1"/>
</dbReference>
<proteinExistence type="inferred from homology"/>
<dbReference type="PROSITE" id="PS50931">
    <property type="entry name" value="HTH_LYSR"/>
    <property type="match status" value="1"/>
</dbReference>
<evidence type="ECO:0000259" key="6">
    <source>
        <dbReference type="PROSITE" id="PS50931"/>
    </source>
</evidence>
<dbReference type="PANTHER" id="PTHR30346">
    <property type="entry name" value="TRANSCRIPTIONAL DUAL REGULATOR HCAR-RELATED"/>
    <property type="match status" value="1"/>
</dbReference>
<comment type="caution">
    <text evidence="7">The sequence shown here is derived from an EMBL/GenBank/DDBJ whole genome shotgun (WGS) entry which is preliminary data.</text>
</comment>
<dbReference type="CDD" id="cd05466">
    <property type="entry name" value="PBP2_LTTR_substrate"/>
    <property type="match status" value="1"/>
</dbReference>
<dbReference type="Pfam" id="PF03466">
    <property type="entry name" value="LysR_substrate"/>
    <property type="match status" value="1"/>
</dbReference>
<dbReference type="RefSeq" id="WP_113905380.1">
    <property type="nucleotide sequence ID" value="NZ_QNSB01000014.1"/>
</dbReference>
<evidence type="ECO:0000256" key="2">
    <source>
        <dbReference type="ARBA" id="ARBA00023015"/>
    </source>
</evidence>
<reference evidence="7 8" key="1">
    <citation type="submission" date="2018-06" db="EMBL/GenBank/DDBJ databases">
        <title>Freshwater and sediment microbial communities from various areas in North America, analyzing microbe dynamics in response to fracking.</title>
        <authorList>
            <person name="Lamendella R."/>
        </authorList>
    </citation>
    <scope>NUCLEOTIDE SEQUENCE [LARGE SCALE GENOMIC DNA]</scope>
    <source>
        <strain evidence="7 8">3b_TX</strain>
    </source>
</reference>
<organism evidence="7 8">
    <name type="scientific">Brevibacterium celere</name>
    <dbReference type="NCBI Taxonomy" id="225845"/>
    <lineage>
        <taxon>Bacteria</taxon>
        <taxon>Bacillati</taxon>
        <taxon>Actinomycetota</taxon>
        <taxon>Actinomycetes</taxon>
        <taxon>Micrococcales</taxon>
        <taxon>Brevibacteriaceae</taxon>
        <taxon>Brevibacterium</taxon>
    </lineage>
</organism>
<dbReference type="InterPro" id="IPR036388">
    <property type="entry name" value="WH-like_DNA-bd_sf"/>
</dbReference>
<evidence type="ECO:0000313" key="8">
    <source>
        <dbReference type="Proteomes" id="UP000253509"/>
    </source>
</evidence>
<dbReference type="GO" id="GO:0003677">
    <property type="term" value="F:DNA binding"/>
    <property type="evidence" value="ECO:0007669"/>
    <property type="project" value="UniProtKB-KW"/>
</dbReference>
<dbReference type="AlphaFoldDB" id="A0A366IDZ6"/>
<sequence length="320" mass="34158">MAEEFRIEGLRYALEVVDTGSFTAAARRLGVTQPALSNGIAKLESRLGGPLFLRSPRGVTPTPMGHAILPLLEQAVSAVDAITAEARRWSGPAADDVRLGVSPLINPGLVSEVKRTLHAISTPHQDEGTGQEALTGSRSAPGPSDTGLSGQLVLTEANLDELLQGLEAGELDVLIIPSVGPLPRWEQRIVDSEPLVLVDPEAGGHDAASLHDLIDARLILLPDTCGLTKFTRDLFGARSIPLRTYPGEASSYRVLEDWSKLGLGSALLPESKVSGSDYRLLHDEEGLIVEIFYQLVWDPRSPLAGHLDALGRRLGDVVSA</sequence>
<keyword evidence="8" id="KW-1185">Reference proteome</keyword>
<dbReference type="Gene3D" id="3.40.190.10">
    <property type="entry name" value="Periplasmic binding protein-like II"/>
    <property type="match status" value="2"/>
</dbReference>
<keyword evidence="4" id="KW-0804">Transcription</keyword>
<dbReference type="InterPro" id="IPR005119">
    <property type="entry name" value="LysR_subst-bd"/>
</dbReference>
<dbReference type="PRINTS" id="PR00039">
    <property type="entry name" value="HTHLYSR"/>
</dbReference>
<dbReference type="Gene3D" id="1.10.10.10">
    <property type="entry name" value="Winged helix-like DNA-binding domain superfamily/Winged helix DNA-binding domain"/>
    <property type="match status" value="1"/>
</dbReference>
<dbReference type="FunFam" id="1.10.10.10:FF:000001">
    <property type="entry name" value="LysR family transcriptional regulator"/>
    <property type="match status" value="1"/>
</dbReference>
<keyword evidence="2" id="KW-0805">Transcription regulation</keyword>
<evidence type="ECO:0000256" key="3">
    <source>
        <dbReference type="ARBA" id="ARBA00023125"/>
    </source>
</evidence>
<dbReference type="GO" id="GO:0003700">
    <property type="term" value="F:DNA-binding transcription factor activity"/>
    <property type="evidence" value="ECO:0007669"/>
    <property type="project" value="InterPro"/>
</dbReference>
<dbReference type="PANTHER" id="PTHR30346:SF29">
    <property type="entry name" value="LYSR SUBSTRATE-BINDING"/>
    <property type="match status" value="1"/>
</dbReference>
<dbReference type="InterPro" id="IPR000847">
    <property type="entry name" value="LysR_HTH_N"/>
</dbReference>
<feature type="region of interest" description="Disordered" evidence="5">
    <location>
        <begin position="121"/>
        <end position="148"/>
    </location>
</feature>
<keyword evidence="3 7" id="KW-0238">DNA-binding</keyword>
<accession>A0A366IDZ6</accession>
<comment type="similarity">
    <text evidence="1">Belongs to the LysR transcriptional regulatory family.</text>
</comment>
<dbReference type="InterPro" id="IPR036390">
    <property type="entry name" value="WH_DNA-bd_sf"/>
</dbReference>
<gene>
    <name evidence="7" type="ORF">DFO65_11470</name>
</gene>
<dbReference type="GO" id="GO:0032993">
    <property type="term" value="C:protein-DNA complex"/>
    <property type="evidence" value="ECO:0007669"/>
    <property type="project" value="TreeGrafter"/>
</dbReference>
<evidence type="ECO:0000256" key="4">
    <source>
        <dbReference type="ARBA" id="ARBA00023163"/>
    </source>
</evidence>
<dbReference type="EMBL" id="QNSB01000014">
    <property type="protein sequence ID" value="RBP69226.1"/>
    <property type="molecule type" value="Genomic_DNA"/>
</dbReference>
<protein>
    <submittedName>
        <fullName evidence="7">DNA-binding transcriptional LysR family regulator</fullName>
    </submittedName>
</protein>
<name>A0A366IDZ6_9MICO</name>
<dbReference type="SUPFAM" id="SSF53850">
    <property type="entry name" value="Periplasmic binding protein-like II"/>
    <property type="match status" value="1"/>
</dbReference>
<dbReference type="Pfam" id="PF00126">
    <property type="entry name" value="HTH_1"/>
    <property type="match status" value="1"/>
</dbReference>